<evidence type="ECO:0000256" key="6">
    <source>
        <dbReference type="SAM" id="MobiDB-lite"/>
    </source>
</evidence>
<keyword evidence="2" id="KW-0677">Repeat</keyword>
<evidence type="ECO:0000256" key="3">
    <source>
        <dbReference type="ARBA" id="ARBA00044493"/>
    </source>
</evidence>
<evidence type="ECO:0000256" key="4">
    <source>
        <dbReference type="ARBA" id="ARBA00044511"/>
    </source>
</evidence>
<dbReference type="AlphaFoldDB" id="A0A8H5GRY9"/>
<dbReference type="Pfam" id="PF13041">
    <property type="entry name" value="PPR_2"/>
    <property type="match status" value="1"/>
</dbReference>
<comment type="function">
    <text evidence="3">Regulates mitochondrial small subunit maturation by controlling 15S rRNA 5'-end processing. Localizes to the 5' precursor of the 15S rRNA in a position that is subsequently occupied by mS47 in the mature yeast mtSSU. Uses structure and sequence-specific RNA recognition, binding to a single-stranded region of the precursor and specifically recognizing bases -6 to -1. The exchange of Ccm1 for mS47 is coupled to the irreversible removal of precursor rRNA that is accompanied by conformational changes of the mitoribosomal proteins uS5m and mS26. These conformational changes signal completion of 5'-end rRNA processing through protection of the mature 5'-end of the 15S rRNA and stabilization of mS47. The removal of the 5' precursor together with the dissociation of Ccm1 may be catalyzed by the 5'-3' exoribonuclease Pet127. Involved in the specific removal of group I introns in mitochondrial encoded transcripts.</text>
</comment>
<comment type="similarity">
    <text evidence="1">Belongs to the CCM1 family.</text>
</comment>
<proteinExistence type="inferred from homology"/>
<evidence type="ECO:0008006" key="9">
    <source>
        <dbReference type="Google" id="ProtNLM"/>
    </source>
</evidence>
<sequence length="608" mass="68337">MLRRHLVQLVPSSTRSIHTRVRPSSTKQLSNPSAIAKSSVSRDSQPRKFRSKHYDPSSEKPATEKKLLAPHVLSQRLKKLCDDGSLEAAIAMLKNAPRDAQNTPVWNTMIWECLKAGHHQMAYQLYTDMKRRGHAPTTRTYTTILNGLARIESWEDHPKQLKNAQKLYEHFQEHVERVKRADPSSSELVTAPIASYVRILGDAGLHQELFDLYYALDTEGAVAPDVLLYTAFFQALSARSNEEAGWIQNASSAKLLWNFMIKATKKRKLQLDDFVISSAILAMSRGRASDQKTAFEIAAEYFGLTGPDQPSKAPSIPLKSGSLGAILAACRYSERHADAIHFFQLVLKMPAAMGGPSIIDRAHVGEVISSYIALDIPNAGAMSLELLEWMLREEITRPNKTDSKQIQPTFSTFHLVITACWRSNDWRSACKAFDLMTGYHSHDFMDGVISENPRFDVRSAGRNIPPTAETLSTMVRTALGTRNSANVRQALRLVHHFGLSRLLDPPATLKEGQFESKRTRKQRHFYVNKLAQGIDEAVTFIRANAKASDKGRADDIKRWSQLRADAGMFMGKIDADGFLPGVVRERKDIKRRATTRKNTTTKYKPLRQ</sequence>
<keyword evidence="8" id="KW-1185">Reference proteome</keyword>
<comment type="subunit">
    <text evidence="4">Binds to mitochondrial small subunit 15S rRNA.</text>
</comment>
<dbReference type="PANTHER" id="PTHR47447">
    <property type="entry name" value="OS03G0856100 PROTEIN"/>
    <property type="match status" value="1"/>
</dbReference>
<dbReference type="OrthoDB" id="185373at2759"/>
<dbReference type="Proteomes" id="UP000559256">
    <property type="component" value="Unassembled WGS sequence"/>
</dbReference>
<protein>
    <recommendedName>
        <fullName evidence="9">Pentatricopeptide repeat-containing protein</fullName>
    </recommendedName>
</protein>
<feature type="region of interest" description="Disordered" evidence="6">
    <location>
        <begin position="589"/>
        <end position="608"/>
    </location>
</feature>
<evidence type="ECO:0000313" key="8">
    <source>
        <dbReference type="Proteomes" id="UP000559256"/>
    </source>
</evidence>
<dbReference type="PANTHER" id="PTHR47447:SF17">
    <property type="entry name" value="OS12G0638900 PROTEIN"/>
    <property type="match status" value="1"/>
</dbReference>
<dbReference type="PROSITE" id="PS51375">
    <property type="entry name" value="PPR"/>
    <property type="match status" value="1"/>
</dbReference>
<reference evidence="7 8" key="1">
    <citation type="journal article" date="2020" name="ISME J.">
        <title>Uncovering the hidden diversity of litter-decomposition mechanisms in mushroom-forming fungi.</title>
        <authorList>
            <person name="Floudas D."/>
            <person name="Bentzer J."/>
            <person name="Ahren D."/>
            <person name="Johansson T."/>
            <person name="Persson P."/>
            <person name="Tunlid A."/>
        </authorList>
    </citation>
    <scope>NUCLEOTIDE SEQUENCE [LARGE SCALE GENOMIC DNA]</scope>
    <source>
        <strain evidence="7 8">CBS 291.85</strain>
    </source>
</reference>
<feature type="repeat" description="PPR" evidence="5">
    <location>
        <begin position="102"/>
        <end position="136"/>
    </location>
</feature>
<feature type="compositionally biased region" description="Polar residues" evidence="6">
    <location>
        <begin position="13"/>
        <end position="43"/>
    </location>
</feature>
<evidence type="ECO:0000256" key="1">
    <source>
        <dbReference type="ARBA" id="ARBA00006192"/>
    </source>
</evidence>
<gene>
    <name evidence="7" type="ORF">D9758_001055</name>
</gene>
<feature type="compositionally biased region" description="Basic and acidic residues" evidence="6">
    <location>
        <begin position="52"/>
        <end position="63"/>
    </location>
</feature>
<comment type="caution">
    <text evidence="7">The sequence shown here is derived from an EMBL/GenBank/DDBJ whole genome shotgun (WGS) entry which is preliminary data.</text>
</comment>
<dbReference type="InterPro" id="IPR002885">
    <property type="entry name" value="PPR_rpt"/>
</dbReference>
<dbReference type="NCBIfam" id="TIGR00756">
    <property type="entry name" value="PPR"/>
    <property type="match status" value="1"/>
</dbReference>
<name>A0A8H5GRY9_9AGAR</name>
<evidence type="ECO:0000256" key="2">
    <source>
        <dbReference type="ARBA" id="ARBA00022737"/>
    </source>
</evidence>
<dbReference type="InterPro" id="IPR011990">
    <property type="entry name" value="TPR-like_helical_dom_sf"/>
</dbReference>
<evidence type="ECO:0000256" key="5">
    <source>
        <dbReference type="PROSITE-ProRule" id="PRU00708"/>
    </source>
</evidence>
<evidence type="ECO:0000313" key="7">
    <source>
        <dbReference type="EMBL" id="KAF5369898.1"/>
    </source>
</evidence>
<feature type="region of interest" description="Disordered" evidence="6">
    <location>
        <begin position="13"/>
        <end position="63"/>
    </location>
</feature>
<dbReference type="EMBL" id="JAACJM010000012">
    <property type="protein sequence ID" value="KAF5369898.1"/>
    <property type="molecule type" value="Genomic_DNA"/>
</dbReference>
<dbReference type="Gene3D" id="1.25.40.10">
    <property type="entry name" value="Tetratricopeptide repeat domain"/>
    <property type="match status" value="2"/>
</dbReference>
<organism evidence="7 8">
    <name type="scientific">Tetrapyrgos nigripes</name>
    <dbReference type="NCBI Taxonomy" id="182062"/>
    <lineage>
        <taxon>Eukaryota</taxon>
        <taxon>Fungi</taxon>
        <taxon>Dikarya</taxon>
        <taxon>Basidiomycota</taxon>
        <taxon>Agaricomycotina</taxon>
        <taxon>Agaricomycetes</taxon>
        <taxon>Agaricomycetidae</taxon>
        <taxon>Agaricales</taxon>
        <taxon>Marasmiineae</taxon>
        <taxon>Marasmiaceae</taxon>
        <taxon>Tetrapyrgos</taxon>
    </lineage>
</organism>
<accession>A0A8H5GRY9</accession>